<accession>A0A2P2IUP5</accession>
<dbReference type="AlphaFoldDB" id="A0A2P2IUP5"/>
<feature type="transmembrane region" description="Helical" evidence="1">
    <location>
        <begin position="12"/>
        <end position="34"/>
    </location>
</feature>
<sequence>MAFISIPSPAPLPSLSLLSFLWGFDSLLPSLFYLKVTLKLIWY</sequence>
<reference evidence="2" key="1">
    <citation type="submission" date="2018-02" db="EMBL/GenBank/DDBJ databases">
        <title>Rhizophora mucronata_Transcriptome.</title>
        <authorList>
            <person name="Meera S.P."/>
            <person name="Sreeshan A."/>
            <person name="Augustine A."/>
        </authorList>
    </citation>
    <scope>NUCLEOTIDE SEQUENCE</scope>
    <source>
        <tissue evidence="2">Leaf</tissue>
    </source>
</reference>
<dbReference type="EMBL" id="GGEC01004458">
    <property type="protein sequence ID" value="MBW84941.1"/>
    <property type="molecule type" value="Transcribed_RNA"/>
</dbReference>
<evidence type="ECO:0000256" key="1">
    <source>
        <dbReference type="SAM" id="Phobius"/>
    </source>
</evidence>
<protein>
    <submittedName>
        <fullName evidence="2">Uncharacterized protein</fullName>
    </submittedName>
</protein>
<keyword evidence="1" id="KW-0472">Membrane</keyword>
<name>A0A2P2IUP5_RHIMU</name>
<proteinExistence type="predicted"/>
<organism evidence="2">
    <name type="scientific">Rhizophora mucronata</name>
    <name type="common">Asiatic mangrove</name>
    <dbReference type="NCBI Taxonomy" id="61149"/>
    <lineage>
        <taxon>Eukaryota</taxon>
        <taxon>Viridiplantae</taxon>
        <taxon>Streptophyta</taxon>
        <taxon>Embryophyta</taxon>
        <taxon>Tracheophyta</taxon>
        <taxon>Spermatophyta</taxon>
        <taxon>Magnoliopsida</taxon>
        <taxon>eudicotyledons</taxon>
        <taxon>Gunneridae</taxon>
        <taxon>Pentapetalae</taxon>
        <taxon>rosids</taxon>
        <taxon>fabids</taxon>
        <taxon>Malpighiales</taxon>
        <taxon>Rhizophoraceae</taxon>
        <taxon>Rhizophora</taxon>
    </lineage>
</organism>
<evidence type="ECO:0000313" key="2">
    <source>
        <dbReference type="EMBL" id="MBW84941.1"/>
    </source>
</evidence>
<keyword evidence="1" id="KW-1133">Transmembrane helix</keyword>
<keyword evidence="1" id="KW-0812">Transmembrane</keyword>